<reference evidence="2 3" key="1">
    <citation type="submission" date="2016-10" db="EMBL/GenBank/DDBJ databases">
        <authorList>
            <person name="de Groot N.N."/>
        </authorList>
    </citation>
    <scope>NUCLEOTIDE SEQUENCE [LARGE SCALE GENOMIC DNA]</scope>
    <source>
        <strain evidence="2 3">CGMCC 1.10267</strain>
    </source>
</reference>
<proteinExistence type="predicted"/>
<feature type="region of interest" description="Disordered" evidence="1">
    <location>
        <begin position="1"/>
        <end position="35"/>
    </location>
</feature>
<feature type="compositionally biased region" description="Basic and acidic residues" evidence="1">
    <location>
        <begin position="206"/>
        <end position="215"/>
    </location>
</feature>
<dbReference type="Proteomes" id="UP000199495">
    <property type="component" value="Unassembled WGS sequence"/>
</dbReference>
<gene>
    <name evidence="2" type="ORF">SAMN04487974_1263</name>
</gene>
<evidence type="ECO:0000313" key="2">
    <source>
        <dbReference type="EMBL" id="SDH15882.1"/>
    </source>
</evidence>
<dbReference type="Gene3D" id="1.20.120.20">
    <property type="entry name" value="Apolipoprotein"/>
    <property type="match status" value="1"/>
</dbReference>
<protein>
    <submittedName>
        <fullName evidence="2">Uncharacterized protein</fullName>
    </submittedName>
</protein>
<name>A0A1G8A4K6_9HYPH</name>
<keyword evidence="3" id="KW-1185">Reference proteome</keyword>
<dbReference type="OrthoDB" id="7889162at2"/>
<feature type="compositionally biased region" description="Polar residues" evidence="1">
    <location>
        <begin position="160"/>
        <end position="174"/>
    </location>
</feature>
<feature type="compositionally biased region" description="Basic and acidic residues" evidence="1">
    <location>
        <begin position="16"/>
        <end position="35"/>
    </location>
</feature>
<dbReference type="SUPFAM" id="SSF58113">
    <property type="entry name" value="Apolipoprotein A-I"/>
    <property type="match status" value="1"/>
</dbReference>
<dbReference type="STRING" id="440168.SAMN04487974_1263"/>
<organism evidence="2 3">
    <name type="scientific">Pelagibacterium luteolum</name>
    <dbReference type="NCBI Taxonomy" id="440168"/>
    <lineage>
        <taxon>Bacteria</taxon>
        <taxon>Pseudomonadati</taxon>
        <taxon>Pseudomonadota</taxon>
        <taxon>Alphaproteobacteria</taxon>
        <taxon>Hyphomicrobiales</taxon>
        <taxon>Devosiaceae</taxon>
        <taxon>Pelagibacterium</taxon>
    </lineage>
</organism>
<evidence type="ECO:0000256" key="1">
    <source>
        <dbReference type="SAM" id="MobiDB-lite"/>
    </source>
</evidence>
<sequence length="215" mass="23319">MATTSPPSNPGGDTPHGSDSDRVRDTAREDWDGVKSKVREDFDDVKREVRQEFEDARHAAGHYAEDQKNLAAGQIEGFASVFDRVGQELRQGEQSWAGRYANTIAEQLEGVASHTRSRSVSQLVGDVERFGRERPTAFLAGAALLGFAATRFFSASASRQTSEYARSPGRTSDTFYEGSHYGRGQARPSPAQPRGAAPDLGGAPTDRPKTEGEQS</sequence>
<dbReference type="AlphaFoldDB" id="A0A1G8A4K6"/>
<accession>A0A1G8A4K6</accession>
<feature type="region of interest" description="Disordered" evidence="1">
    <location>
        <begin position="156"/>
        <end position="215"/>
    </location>
</feature>
<evidence type="ECO:0000313" key="3">
    <source>
        <dbReference type="Proteomes" id="UP000199495"/>
    </source>
</evidence>
<dbReference type="EMBL" id="FNCS01000026">
    <property type="protein sequence ID" value="SDH15882.1"/>
    <property type="molecule type" value="Genomic_DNA"/>
</dbReference>